<evidence type="ECO:0008006" key="3">
    <source>
        <dbReference type="Google" id="ProtNLM"/>
    </source>
</evidence>
<dbReference type="PANTHER" id="PTHR28047">
    <property type="entry name" value="PROTEIN DCG1"/>
    <property type="match status" value="1"/>
</dbReference>
<evidence type="ECO:0000256" key="1">
    <source>
        <dbReference type="ARBA" id="ARBA00038414"/>
    </source>
</evidence>
<accession>A0A679JSD4</accession>
<sequence>MSTPHIAPRVRVLNPNSSTNVTDAVARAFRATVPPERCAFDCVTAQDGPPGIVTQADFELGARIAADDVAAHAAQADAFVLACFSDPGVAAARARSDKPVVGLGEAGMRAALARGQRVGVIAIASAAIGRHMRYWEALGVRERVAAERPLDLPVHLSGDAAHALEPMIAAARLLVDEDGADVVLLGCAGMADLRAPLEAAVGVPVIDPCEAAAELAARLALAHRDRVAP</sequence>
<dbReference type="Gene3D" id="3.40.50.12500">
    <property type="match status" value="1"/>
</dbReference>
<dbReference type="InterPro" id="IPR052186">
    <property type="entry name" value="Hydantoin_racemase-like"/>
</dbReference>
<organism evidence="2">
    <name type="scientific">Variovorax paradoxus</name>
    <dbReference type="NCBI Taxonomy" id="34073"/>
    <lineage>
        <taxon>Bacteria</taxon>
        <taxon>Pseudomonadati</taxon>
        <taxon>Pseudomonadota</taxon>
        <taxon>Betaproteobacteria</taxon>
        <taxon>Burkholderiales</taxon>
        <taxon>Comamonadaceae</taxon>
        <taxon>Variovorax</taxon>
    </lineage>
</organism>
<comment type="similarity">
    <text evidence="1">Belongs to the HyuE racemase family.</text>
</comment>
<name>A0A679JSD4_VARPD</name>
<dbReference type="EMBL" id="LR743508">
    <property type="protein sequence ID" value="CAA2109163.1"/>
    <property type="molecule type" value="Genomic_DNA"/>
</dbReference>
<dbReference type="AlphaFoldDB" id="A0A679JSD4"/>
<dbReference type="Pfam" id="PF01177">
    <property type="entry name" value="Asp_Glu_race"/>
    <property type="match status" value="1"/>
</dbReference>
<dbReference type="RefSeq" id="WP_339093108.1">
    <property type="nucleotide sequence ID" value="NZ_LR743508.1"/>
</dbReference>
<dbReference type="InterPro" id="IPR053714">
    <property type="entry name" value="Iso_Racemase_Enz_sf"/>
</dbReference>
<gene>
    <name evidence="2" type="ORF">VVAX_05434</name>
</gene>
<reference evidence="2" key="1">
    <citation type="submission" date="2019-12" db="EMBL/GenBank/DDBJ databases">
        <authorList>
            <person name="Cremers G."/>
        </authorList>
    </citation>
    <scope>NUCLEOTIDE SEQUENCE</scope>
    <source>
        <strain evidence="2">Vvax</strain>
    </source>
</reference>
<dbReference type="PANTHER" id="PTHR28047:SF5">
    <property type="entry name" value="PROTEIN DCG1"/>
    <property type="match status" value="1"/>
</dbReference>
<dbReference type="GO" id="GO:0047661">
    <property type="term" value="F:amino-acid racemase activity"/>
    <property type="evidence" value="ECO:0007669"/>
    <property type="project" value="InterPro"/>
</dbReference>
<protein>
    <recommendedName>
        <fullName evidence="3">Asp/Glu racemase</fullName>
    </recommendedName>
</protein>
<proteinExistence type="inferred from homology"/>
<evidence type="ECO:0000313" key="2">
    <source>
        <dbReference type="EMBL" id="CAA2109163.1"/>
    </source>
</evidence>
<dbReference type="InterPro" id="IPR015942">
    <property type="entry name" value="Asp/Glu/hydantoin_racemase"/>
</dbReference>